<evidence type="ECO:0000256" key="1">
    <source>
        <dbReference type="SAM" id="MobiDB-lite"/>
    </source>
</evidence>
<protein>
    <submittedName>
        <fullName evidence="2">Uncharacterized protein</fullName>
    </submittedName>
</protein>
<evidence type="ECO:0000313" key="2">
    <source>
        <dbReference type="EMBL" id="KAL0908985.1"/>
    </source>
</evidence>
<dbReference type="EMBL" id="JANQDX010000017">
    <property type="protein sequence ID" value="KAL0908985.1"/>
    <property type="molecule type" value="Genomic_DNA"/>
</dbReference>
<comment type="caution">
    <text evidence="2">The sequence shown here is derived from an EMBL/GenBank/DDBJ whole genome shotgun (WGS) entry which is preliminary data.</text>
</comment>
<feature type="region of interest" description="Disordered" evidence="1">
    <location>
        <begin position="142"/>
        <end position="165"/>
    </location>
</feature>
<name>A0ABD0U8D0_DENTH</name>
<accession>A0ABD0U8D0</accession>
<feature type="region of interest" description="Disordered" evidence="1">
    <location>
        <begin position="56"/>
        <end position="99"/>
    </location>
</feature>
<proteinExistence type="predicted"/>
<gene>
    <name evidence="2" type="ORF">M5K25_023503</name>
</gene>
<organism evidence="2 3">
    <name type="scientific">Dendrobium thyrsiflorum</name>
    <name type="common">Pinecone-like raceme dendrobium</name>
    <name type="synonym">Orchid</name>
    <dbReference type="NCBI Taxonomy" id="117978"/>
    <lineage>
        <taxon>Eukaryota</taxon>
        <taxon>Viridiplantae</taxon>
        <taxon>Streptophyta</taxon>
        <taxon>Embryophyta</taxon>
        <taxon>Tracheophyta</taxon>
        <taxon>Spermatophyta</taxon>
        <taxon>Magnoliopsida</taxon>
        <taxon>Liliopsida</taxon>
        <taxon>Asparagales</taxon>
        <taxon>Orchidaceae</taxon>
        <taxon>Epidendroideae</taxon>
        <taxon>Malaxideae</taxon>
        <taxon>Dendrobiinae</taxon>
        <taxon>Dendrobium</taxon>
    </lineage>
</organism>
<dbReference type="PANTHER" id="PTHR33647:SF5">
    <property type="entry name" value="OS01G0793900 PROTEIN"/>
    <property type="match status" value="1"/>
</dbReference>
<keyword evidence="3" id="KW-1185">Reference proteome</keyword>
<dbReference type="PANTHER" id="PTHR33647">
    <property type="entry name" value="OS01G0793900 PROTEIN"/>
    <property type="match status" value="1"/>
</dbReference>
<reference evidence="2 3" key="1">
    <citation type="journal article" date="2024" name="Plant Biotechnol. J.">
        <title>Dendrobium thyrsiflorum genome and its molecular insights into genes involved in important horticultural traits.</title>
        <authorList>
            <person name="Chen B."/>
            <person name="Wang J.Y."/>
            <person name="Zheng P.J."/>
            <person name="Li K.L."/>
            <person name="Liang Y.M."/>
            <person name="Chen X.F."/>
            <person name="Zhang C."/>
            <person name="Zhao X."/>
            <person name="He X."/>
            <person name="Zhang G.Q."/>
            <person name="Liu Z.J."/>
            <person name="Xu Q."/>
        </authorList>
    </citation>
    <scope>NUCLEOTIDE SEQUENCE [LARGE SCALE GENOMIC DNA]</scope>
    <source>
        <strain evidence="2">GZMU011</strain>
    </source>
</reference>
<evidence type="ECO:0000313" key="3">
    <source>
        <dbReference type="Proteomes" id="UP001552299"/>
    </source>
</evidence>
<sequence length="165" mass="18452">MPLSILYCLHGKSSNVTLSTPSSPLPHSLYNAQSINGLYHNNCFHTTISISKALKKRKKRMGNRPDRQVVPTTDTTAGKELGGDRRKQEEVEEEKKAGASTVKVKIVITRKQWKELVSNGDLQSLDAHKLLNLVIMSMKTSGGNVGREKKRWRPSLQKIEEVSSE</sequence>
<feature type="compositionally biased region" description="Basic and acidic residues" evidence="1">
    <location>
        <begin position="81"/>
        <end position="97"/>
    </location>
</feature>
<dbReference type="Proteomes" id="UP001552299">
    <property type="component" value="Unassembled WGS sequence"/>
</dbReference>
<dbReference type="AlphaFoldDB" id="A0ABD0U8D0"/>